<organism evidence="1 2">
    <name type="scientific">Puccinia sorghi</name>
    <dbReference type="NCBI Taxonomy" id="27349"/>
    <lineage>
        <taxon>Eukaryota</taxon>
        <taxon>Fungi</taxon>
        <taxon>Dikarya</taxon>
        <taxon>Basidiomycota</taxon>
        <taxon>Pucciniomycotina</taxon>
        <taxon>Pucciniomycetes</taxon>
        <taxon>Pucciniales</taxon>
        <taxon>Pucciniaceae</taxon>
        <taxon>Puccinia</taxon>
    </lineage>
</organism>
<dbReference type="AlphaFoldDB" id="A0A0L6V5Z3"/>
<keyword evidence="2" id="KW-1185">Reference proteome</keyword>
<dbReference type="SUPFAM" id="SSF53098">
    <property type="entry name" value="Ribonuclease H-like"/>
    <property type="match status" value="1"/>
</dbReference>
<proteinExistence type="predicted"/>
<accession>A0A0L6V5Z3</accession>
<evidence type="ECO:0000313" key="2">
    <source>
        <dbReference type="Proteomes" id="UP000037035"/>
    </source>
</evidence>
<evidence type="ECO:0000313" key="1">
    <source>
        <dbReference type="EMBL" id="KNZ55545.1"/>
    </source>
</evidence>
<sequence length="140" mass="16329">MGSMLNLLEPLSEATKLLCASNYPTPNLALPQHLDDQEQLIMPAHEMIDHYLKEAMHKSIYITAMILDPTFKMMFWKNHEQFIQEYYVWSYPCTCHTCVLQHSRTIWPGQDYQSQSHLASRQARKNPSSSLSYIMYIGSK</sequence>
<comment type="caution">
    <text evidence="1">The sequence shown here is derived from an EMBL/GenBank/DDBJ whole genome shotgun (WGS) entry which is preliminary data.</text>
</comment>
<dbReference type="Proteomes" id="UP000037035">
    <property type="component" value="Unassembled WGS sequence"/>
</dbReference>
<gene>
    <name evidence="1" type="ORF">VP01_2653g4</name>
</gene>
<dbReference type="InterPro" id="IPR012337">
    <property type="entry name" value="RNaseH-like_sf"/>
</dbReference>
<name>A0A0L6V5Z3_9BASI</name>
<evidence type="ECO:0008006" key="3">
    <source>
        <dbReference type="Google" id="ProtNLM"/>
    </source>
</evidence>
<reference evidence="1 2" key="1">
    <citation type="submission" date="2015-08" db="EMBL/GenBank/DDBJ databases">
        <title>Next Generation Sequencing and Analysis of the Genome of Puccinia sorghi L Schw, the Causal Agent of Maize Common Rust.</title>
        <authorList>
            <person name="Rochi L."/>
            <person name="Burguener G."/>
            <person name="Darino M."/>
            <person name="Turjanski A."/>
            <person name="Kreff E."/>
            <person name="Dieguez M.J."/>
            <person name="Sacco F."/>
        </authorList>
    </citation>
    <scope>NUCLEOTIDE SEQUENCE [LARGE SCALE GENOMIC DNA]</scope>
    <source>
        <strain evidence="1 2">RO10H11247</strain>
    </source>
</reference>
<dbReference type="VEuPathDB" id="FungiDB:VP01_2653g4"/>
<dbReference type="EMBL" id="LAVV01007561">
    <property type="protein sequence ID" value="KNZ55545.1"/>
    <property type="molecule type" value="Genomic_DNA"/>
</dbReference>
<protein>
    <recommendedName>
        <fullName evidence="3">hAT-like transposase RNase-H fold domain-containing protein</fullName>
    </recommendedName>
</protein>
<dbReference type="OrthoDB" id="2309955at2759"/>